<dbReference type="PANTHER" id="PTHR10344">
    <property type="entry name" value="THYMIDYLATE KINASE"/>
    <property type="match status" value="1"/>
</dbReference>
<organism evidence="11 12">
    <name type="scientific">Candidatus Altarchaeum hamiconexum</name>
    <dbReference type="NCBI Taxonomy" id="1803513"/>
    <lineage>
        <taxon>Archaea</taxon>
        <taxon>Candidatus Altarchaeota</taxon>
        <taxon>Candidatus Altiarchaeia</taxon>
        <taxon>Candidatus Altarchaeales</taxon>
        <taxon>Candidatus Altarchaeaceae</taxon>
        <taxon>Candidatus Altarchaeum</taxon>
    </lineage>
</organism>
<dbReference type="AlphaFoldDB" id="A0A8J7YUS6"/>
<dbReference type="EMBL" id="JAACQH010000073">
    <property type="protein sequence ID" value="NCS91507.1"/>
    <property type="molecule type" value="Genomic_DNA"/>
</dbReference>
<dbReference type="EC" id="2.7.4.9" evidence="8"/>
<evidence type="ECO:0000256" key="4">
    <source>
        <dbReference type="ARBA" id="ARBA00022741"/>
    </source>
</evidence>
<dbReference type="HAMAP" id="MF_00165">
    <property type="entry name" value="Thymidylate_kinase"/>
    <property type="match status" value="1"/>
</dbReference>
<keyword evidence="3 8" id="KW-0545">Nucleotide biosynthesis</keyword>
<comment type="caution">
    <text evidence="8">Lacks conserved residue(s) required for the propagation of feature annotation.</text>
</comment>
<dbReference type="PANTHER" id="PTHR10344:SF4">
    <property type="entry name" value="UMP-CMP KINASE 2, MITOCHONDRIAL"/>
    <property type="match status" value="1"/>
</dbReference>
<evidence type="ECO:0000256" key="5">
    <source>
        <dbReference type="ARBA" id="ARBA00022777"/>
    </source>
</evidence>
<dbReference type="InterPro" id="IPR018094">
    <property type="entry name" value="Thymidylate_kinase"/>
</dbReference>
<dbReference type="Proteomes" id="UP000738826">
    <property type="component" value="Unassembled WGS sequence"/>
</dbReference>
<dbReference type="InterPro" id="IPR039430">
    <property type="entry name" value="Thymidylate_kin-like_dom"/>
</dbReference>
<evidence type="ECO:0000256" key="2">
    <source>
        <dbReference type="ARBA" id="ARBA00022679"/>
    </source>
</evidence>
<gene>
    <name evidence="8 11" type="primary">tmk</name>
    <name evidence="11" type="ORF">GW779_03740</name>
    <name evidence="10" type="ORF">GW910_04120</name>
</gene>
<name>A0A8J7YUS6_9ARCH</name>
<dbReference type="NCBIfam" id="TIGR00041">
    <property type="entry name" value="DTMP_kinase"/>
    <property type="match status" value="1"/>
</dbReference>
<comment type="caution">
    <text evidence="11">The sequence shown here is derived from an EMBL/GenBank/DDBJ whole genome shotgun (WGS) entry which is preliminary data.</text>
</comment>
<dbReference type="Gene3D" id="3.40.50.300">
    <property type="entry name" value="P-loop containing nucleotide triphosphate hydrolases"/>
    <property type="match status" value="1"/>
</dbReference>
<dbReference type="GO" id="GO:0004798">
    <property type="term" value="F:dTMP kinase activity"/>
    <property type="evidence" value="ECO:0007669"/>
    <property type="project" value="UniProtKB-UniRule"/>
</dbReference>
<evidence type="ECO:0000313" key="10">
    <source>
        <dbReference type="EMBL" id="NCN65236.1"/>
    </source>
</evidence>
<dbReference type="PROSITE" id="PS01331">
    <property type="entry name" value="THYMIDYLATE_KINASE"/>
    <property type="match status" value="1"/>
</dbReference>
<keyword evidence="2 8" id="KW-0808">Transferase</keyword>
<dbReference type="InterPro" id="IPR027417">
    <property type="entry name" value="P-loop_NTPase"/>
</dbReference>
<accession>A0A8J7YUS6</accession>
<proteinExistence type="inferred from homology"/>
<dbReference type="InterPro" id="IPR018095">
    <property type="entry name" value="Thymidylate_kin_CS"/>
</dbReference>
<comment type="catalytic activity">
    <reaction evidence="7 8">
        <text>dTMP + ATP = dTDP + ADP</text>
        <dbReference type="Rhea" id="RHEA:13517"/>
        <dbReference type="ChEBI" id="CHEBI:30616"/>
        <dbReference type="ChEBI" id="CHEBI:58369"/>
        <dbReference type="ChEBI" id="CHEBI:63528"/>
        <dbReference type="ChEBI" id="CHEBI:456216"/>
        <dbReference type="EC" id="2.7.4.9"/>
    </reaction>
</comment>
<evidence type="ECO:0000256" key="7">
    <source>
        <dbReference type="ARBA" id="ARBA00048743"/>
    </source>
</evidence>
<dbReference type="GO" id="GO:0006235">
    <property type="term" value="P:dTTP biosynthetic process"/>
    <property type="evidence" value="ECO:0007669"/>
    <property type="project" value="UniProtKB-UniRule"/>
</dbReference>
<dbReference type="GO" id="GO:0005737">
    <property type="term" value="C:cytoplasm"/>
    <property type="evidence" value="ECO:0007669"/>
    <property type="project" value="TreeGrafter"/>
</dbReference>
<evidence type="ECO:0000256" key="3">
    <source>
        <dbReference type="ARBA" id="ARBA00022727"/>
    </source>
</evidence>
<dbReference type="Proteomes" id="UP000768163">
    <property type="component" value="Unassembled WGS sequence"/>
</dbReference>
<feature type="domain" description="Thymidylate kinase-like" evidence="9">
    <location>
        <begin position="6"/>
        <end position="188"/>
    </location>
</feature>
<sequence>MKFIVFEGIDGSGLSTQSHLLKEYLLGTKAGVLLTKEPTDGMIGMLIKNTLRKRINFDDTTLTLLFAADRTDHLANINFDAYDYVLSDRYYISNFAYQSQTIDLNFLIEINRYARKPDRVIFLDVKPETCIERITHNRDHIELYENIEQLKLVKENYLKILEHLKTKFDLDVVFVDGNRSIEEVRKDIIDALTDANILEISD</sequence>
<evidence type="ECO:0000256" key="8">
    <source>
        <dbReference type="HAMAP-Rule" id="MF_00165"/>
    </source>
</evidence>
<dbReference type="Pfam" id="PF02223">
    <property type="entry name" value="Thymidylate_kin"/>
    <property type="match status" value="1"/>
</dbReference>
<dbReference type="GO" id="GO:0006233">
    <property type="term" value="P:dTDP biosynthetic process"/>
    <property type="evidence" value="ECO:0007669"/>
    <property type="project" value="InterPro"/>
</dbReference>
<dbReference type="EMBL" id="JAACVF010000102">
    <property type="protein sequence ID" value="NCN65236.1"/>
    <property type="molecule type" value="Genomic_DNA"/>
</dbReference>
<dbReference type="GO" id="GO:0006227">
    <property type="term" value="P:dUDP biosynthetic process"/>
    <property type="evidence" value="ECO:0007669"/>
    <property type="project" value="TreeGrafter"/>
</dbReference>
<dbReference type="GO" id="GO:0005524">
    <property type="term" value="F:ATP binding"/>
    <property type="evidence" value="ECO:0007669"/>
    <property type="project" value="UniProtKB-UniRule"/>
</dbReference>
<keyword evidence="4 8" id="KW-0547">Nucleotide-binding</keyword>
<reference evidence="11" key="1">
    <citation type="submission" date="2019-11" db="EMBL/GenBank/DDBJ databases">
        <title>Lipid analysis of CO2-rich subsurface aquifers suggests an autotrophy-based deep biosphere with lysolipids enriched in CPR bacteria.</title>
        <authorList>
            <person name="Probst A.J."/>
            <person name="Elling F.J."/>
            <person name="Castelle C.J."/>
            <person name="Zhu Q."/>
            <person name="Elvert M."/>
            <person name="Birarda G."/>
            <person name="Holman H.-Y."/>
            <person name="Lane K.R."/>
            <person name="Ladd B."/>
            <person name="Ryan M.C."/>
            <person name="Woyke T."/>
            <person name="Hinrichs K.-U."/>
            <person name="Banfield J.F."/>
        </authorList>
    </citation>
    <scope>NUCLEOTIDE SEQUENCE</scope>
    <source>
        <strain evidence="10">CG_2015-01_33_1645</strain>
        <strain evidence="11">CG_2015-04_33_537</strain>
    </source>
</reference>
<evidence type="ECO:0000256" key="6">
    <source>
        <dbReference type="ARBA" id="ARBA00022840"/>
    </source>
</evidence>
<keyword evidence="6 8" id="KW-0067">ATP-binding</keyword>
<evidence type="ECO:0000313" key="12">
    <source>
        <dbReference type="Proteomes" id="UP000738826"/>
    </source>
</evidence>
<keyword evidence="5 8" id="KW-0418">Kinase</keyword>
<protein>
    <recommendedName>
        <fullName evidence="8">Probable thymidylate kinase</fullName>
        <ecNumber evidence="8">2.7.4.9</ecNumber>
    </recommendedName>
    <alternativeName>
        <fullName evidence="8">dTMP kinase</fullName>
    </alternativeName>
</protein>
<evidence type="ECO:0000256" key="1">
    <source>
        <dbReference type="ARBA" id="ARBA00009776"/>
    </source>
</evidence>
<evidence type="ECO:0000313" key="11">
    <source>
        <dbReference type="EMBL" id="NCS91507.1"/>
    </source>
</evidence>
<comment type="similarity">
    <text evidence="1 8">Belongs to the thymidylate kinase family.</text>
</comment>
<evidence type="ECO:0000259" key="9">
    <source>
        <dbReference type="Pfam" id="PF02223"/>
    </source>
</evidence>
<dbReference type="SUPFAM" id="SSF52540">
    <property type="entry name" value="P-loop containing nucleoside triphosphate hydrolases"/>
    <property type="match status" value="1"/>
</dbReference>
<dbReference type="CDD" id="cd01672">
    <property type="entry name" value="TMPK"/>
    <property type="match status" value="1"/>
</dbReference>